<evidence type="ECO:0000259" key="2">
    <source>
        <dbReference type="Pfam" id="PF02481"/>
    </source>
</evidence>
<dbReference type="EMBL" id="DXHS01000003">
    <property type="protein sequence ID" value="HIW01725.1"/>
    <property type="molecule type" value="Genomic_DNA"/>
</dbReference>
<evidence type="ECO:0000259" key="3">
    <source>
        <dbReference type="Pfam" id="PF17782"/>
    </source>
</evidence>
<dbReference type="SUPFAM" id="SSF102405">
    <property type="entry name" value="MCP/YpsA-like"/>
    <property type="match status" value="1"/>
</dbReference>
<feature type="domain" description="DprA winged helix" evidence="3">
    <location>
        <begin position="296"/>
        <end position="342"/>
    </location>
</feature>
<dbReference type="PANTHER" id="PTHR43022">
    <property type="entry name" value="PROTEIN SMF"/>
    <property type="match status" value="1"/>
</dbReference>
<evidence type="ECO:0000256" key="1">
    <source>
        <dbReference type="ARBA" id="ARBA00006525"/>
    </source>
</evidence>
<dbReference type="Pfam" id="PF02481">
    <property type="entry name" value="DNA_processg_A"/>
    <property type="match status" value="1"/>
</dbReference>
<sequence length="353" mass="38090">MTDERKAYYWLHTSGLSLRRRHALLEIYGAPSEIMADLGSEKLREFCGGAYDEMLRRADENVLNEELYGLRRKGLRLLVTGHPGYPEKLAACEEYPPHVLYCKGNTELLGRPTLAVVGSRASTDYGRRVAGEWAAELSGTFVIVSGHATGIDTYALRGALDAGGSVICVLACGHDRFDMPEFLSAAGDRALVMSAYPPGFVANKFVYHERNRLLSGISDGVLIVEAGEKSGALITATAAAEQGKPLFAVPGSVNSTRSAGTNGLLRNGATAATRPGDVLEDMGYEKGCAAEEMTFTGERATVVELLREGDKHFDDIAAKLGKSAGETAELLGEMEMEGIVERKMMNNYSLLVR</sequence>
<dbReference type="InterPro" id="IPR003488">
    <property type="entry name" value="DprA"/>
</dbReference>
<dbReference type="InterPro" id="IPR041614">
    <property type="entry name" value="DprA_WH"/>
</dbReference>
<dbReference type="Pfam" id="PF17782">
    <property type="entry name" value="WHD_DprA"/>
    <property type="match status" value="1"/>
</dbReference>
<accession>A0A9D1PZE0</accession>
<reference evidence="4" key="2">
    <citation type="submission" date="2021-04" db="EMBL/GenBank/DDBJ databases">
        <authorList>
            <person name="Gilroy R."/>
        </authorList>
    </citation>
    <scope>NUCLEOTIDE SEQUENCE</scope>
    <source>
        <strain evidence="4">12435</strain>
    </source>
</reference>
<protein>
    <submittedName>
        <fullName evidence="4">DNA-protecting protein DprA</fullName>
    </submittedName>
</protein>
<dbReference type="Proteomes" id="UP000823990">
    <property type="component" value="Unassembled WGS sequence"/>
</dbReference>
<dbReference type="PANTHER" id="PTHR43022:SF1">
    <property type="entry name" value="PROTEIN SMF"/>
    <property type="match status" value="1"/>
</dbReference>
<evidence type="ECO:0000313" key="4">
    <source>
        <dbReference type="EMBL" id="HIW01725.1"/>
    </source>
</evidence>
<dbReference type="InterPro" id="IPR057666">
    <property type="entry name" value="DrpA_SLOG"/>
</dbReference>
<dbReference type="AlphaFoldDB" id="A0A9D1PZE0"/>
<reference evidence="4" key="1">
    <citation type="journal article" date="2021" name="PeerJ">
        <title>Extensive microbial diversity within the chicken gut microbiome revealed by metagenomics and culture.</title>
        <authorList>
            <person name="Gilroy R."/>
            <person name="Ravi A."/>
            <person name="Getino M."/>
            <person name="Pursley I."/>
            <person name="Horton D.L."/>
            <person name="Alikhan N.F."/>
            <person name="Baker D."/>
            <person name="Gharbi K."/>
            <person name="Hall N."/>
            <person name="Watson M."/>
            <person name="Adriaenssens E.M."/>
            <person name="Foster-Nyarko E."/>
            <person name="Jarju S."/>
            <person name="Secka A."/>
            <person name="Antonio M."/>
            <person name="Oren A."/>
            <person name="Chaudhuri R.R."/>
            <person name="La Ragione R."/>
            <person name="Hildebrand F."/>
            <person name="Pallen M.J."/>
        </authorList>
    </citation>
    <scope>NUCLEOTIDE SEQUENCE</scope>
    <source>
        <strain evidence="4">12435</strain>
    </source>
</reference>
<organism evidence="4 5">
    <name type="scientific">Candidatus Protoclostridium stercorigallinarum</name>
    <dbReference type="NCBI Taxonomy" id="2838741"/>
    <lineage>
        <taxon>Bacteria</taxon>
        <taxon>Bacillati</taxon>
        <taxon>Bacillota</taxon>
        <taxon>Clostridia</taxon>
        <taxon>Candidatus Protoclostridium</taxon>
    </lineage>
</organism>
<comment type="similarity">
    <text evidence="1">Belongs to the DprA/Smf family.</text>
</comment>
<name>A0A9D1PZE0_9FIRM</name>
<dbReference type="Gene3D" id="1.10.10.10">
    <property type="entry name" value="Winged helix-like DNA-binding domain superfamily/Winged helix DNA-binding domain"/>
    <property type="match status" value="1"/>
</dbReference>
<feature type="domain" description="Smf/DprA SLOG" evidence="2">
    <location>
        <begin position="77"/>
        <end position="282"/>
    </location>
</feature>
<dbReference type="Gene3D" id="3.40.50.450">
    <property type="match status" value="1"/>
</dbReference>
<comment type="caution">
    <text evidence="4">The sequence shown here is derived from an EMBL/GenBank/DDBJ whole genome shotgun (WGS) entry which is preliminary data.</text>
</comment>
<dbReference type="InterPro" id="IPR036388">
    <property type="entry name" value="WH-like_DNA-bd_sf"/>
</dbReference>
<dbReference type="GO" id="GO:0009294">
    <property type="term" value="P:DNA-mediated transformation"/>
    <property type="evidence" value="ECO:0007669"/>
    <property type="project" value="InterPro"/>
</dbReference>
<proteinExistence type="inferred from homology"/>
<gene>
    <name evidence="4" type="ORF">H9892_00070</name>
</gene>
<evidence type="ECO:0000313" key="5">
    <source>
        <dbReference type="Proteomes" id="UP000823990"/>
    </source>
</evidence>